<evidence type="ECO:0000313" key="4">
    <source>
        <dbReference type="Proteomes" id="UP000468650"/>
    </source>
</evidence>
<keyword evidence="2" id="KW-0472">Membrane</keyword>
<name>A0A6N6RFM9_9FLAO</name>
<gene>
    <name evidence="3" type="ORF">F8C67_12260</name>
</gene>
<feature type="transmembrane region" description="Helical" evidence="2">
    <location>
        <begin position="89"/>
        <end position="108"/>
    </location>
</feature>
<keyword evidence="2" id="KW-1133">Transmembrane helix</keyword>
<organism evidence="3 4">
    <name type="scientific">Phaeocystidibacter luteus</name>
    <dbReference type="NCBI Taxonomy" id="911197"/>
    <lineage>
        <taxon>Bacteria</taxon>
        <taxon>Pseudomonadati</taxon>
        <taxon>Bacteroidota</taxon>
        <taxon>Flavobacteriia</taxon>
        <taxon>Flavobacteriales</taxon>
        <taxon>Phaeocystidibacteraceae</taxon>
        <taxon>Phaeocystidibacter</taxon>
    </lineage>
</organism>
<dbReference type="Proteomes" id="UP000468650">
    <property type="component" value="Unassembled WGS sequence"/>
</dbReference>
<feature type="transmembrane region" description="Helical" evidence="2">
    <location>
        <begin position="120"/>
        <end position="138"/>
    </location>
</feature>
<evidence type="ECO:0000256" key="1">
    <source>
        <dbReference type="SAM" id="MobiDB-lite"/>
    </source>
</evidence>
<dbReference type="AlphaFoldDB" id="A0A6N6RFM9"/>
<keyword evidence="2" id="KW-0812">Transmembrane</keyword>
<keyword evidence="4" id="KW-1185">Reference proteome</keyword>
<protein>
    <submittedName>
        <fullName evidence="3">Uncharacterized protein</fullName>
    </submittedName>
</protein>
<feature type="region of interest" description="Disordered" evidence="1">
    <location>
        <begin position="61"/>
        <end position="83"/>
    </location>
</feature>
<sequence>MQERLEYCKVCENRKFRMEQGIICGLTMEKPTFEDECPTYEHDEVEHQKLIKKAELSFEREFAERTGGSGRRSSKDSLPTSGSGTATGAGFRILGVLTILGSLVAIGYRISDNSYDASSFIRVIRPIIGLGIGVALYMRGEAQKKEMEKLKEKR</sequence>
<evidence type="ECO:0000256" key="2">
    <source>
        <dbReference type="SAM" id="Phobius"/>
    </source>
</evidence>
<proteinExistence type="predicted"/>
<dbReference type="EMBL" id="WBVO01000011">
    <property type="protein sequence ID" value="KAB2807345.1"/>
    <property type="molecule type" value="Genomic_DNA"/>
</dbReference>
<comment type="caution">
    <text evidence="3">The sequence shown here is derived from an EMBL/GenBank/DDBJ whole genome shotgun (WGS) entry which is preliminary data.</text>
</comment>
<accession>A0A6N6RFM9</accession>
<reference evidence="3 4" key="1">
    <citation type="submission" date="2019-09" db="EMBL/GenBank/DDBJ databases">
        <title>Genomes of family Cryomorphaceae.</title>
        <authorList>
            <person name="Bowman J.P."/>
        </authorList>
    </citation>
    <scope>NUCLEOTIDE SEQUENCE [LARGE SCALE GENOMIC DNA]</scope>
    <source>
        <strain evidence="3 4">LMG 25704</strain>
    </source>
</reference>
<dbReference type="RefSeq" id="WP_170266453.1">
    <property type="nucleotide sequence ID" value="NZ_WBVO01000011.1"/>
</dbReference>
<evidence type="ECO:0000313" key="3">
    <source>
        <dbReference type="EMBL" id="KAB2807345.1"/>
    </source>
</evidence>